<comment type="caution">
    <text evidence="4">The sequence shown here is derived from an EMBL/GenBank/DDBJ whole genome shotgun (WGS) entry which is preliminary data.</text>
</comment>
<sequence>MNPLRALLVDDERLARKRLATLLERHPVIRVAGEADGMADAAAKMQELQPDVVFLDIEMPPGNGLDLILKQSGKEATKPSVVFVTAYDHFAVQAFDVCAVDYLLKPVHPDRLAMTVQRLEQAVQGVPEMAQEGWTLDSQVELGDRQTRRLVPIKDIVAIHALGAYTRVSLREDNSLVVLRGMADWERALPAEAFARIDRSSIIHTKLLRKIERKSRNESLLSFEGMTQRLSIGRAATSRLRKVIAGDMPPGLKE</sequence>
<evidence type="ECO:0000313" key="5">
    <source>
        <dbReference type="Proteomes" id="UP001476282"/>
    </source>
</evidence>
<evidence type="ECO:0000256" key="1">
    <source>
        <dbReference type="ARBA" id="ARBA00023125"/>
    </source>
</evidence>
<keyword evidence="1" id="KW-0238">DNA-binding</keyword>
<name>A0ABP9UPL5_9BACT</name>
<gene>
    <name evidence="4" type="primary">ypdB</name>
    <name evidence="4" type="ORF">Hsar01_01179</name>
</gene>
<evidence type="ECO:0000259" key="3">
    <source>
        <dbReference type="PROSITE" id="PS50110"/>
    </source>
</evidence>
<dbReference type="RefSeq" id="WP_353566105.1">
    <property type="nucleotide sequence ID" value="NZ_BAABRI010000005.1"/>
</dbReference>
<dbReference type="PROSITE" id="PS50110">
    <property type="entry name" value="RESPONSE_REGULATORY"/>
    <property type="match status" value="1"/>
</dbReference>
<dbReference type="SMART" id="SM00448">
    <property type="entry name" value="REC"/>
    <property type="match status" value="1"/>
</dbReference>
<feature type="modified residue" description="4-aspartylphosphate" evidence="2">
    <location>
        <position position="56"/>
    </location>
</feature>
<evidence type="ECO:0000313" key="4">
    <source>
        <dbReference type="EMBL" id="GAA5481964.1"/>
    </source>
</evidence>
<evidence type="ECO:0000256" key="2">
    <source>
        <dbReference type="PROSITE-ProRule" id="PRU00169"/>
    </source>
</evidence>
<dbReference type="Pfam" id="PF00072">
    <property type="entry name" value="Response_reg"/>
    <property type="match status" value="1"/>
</dbReference>
<keyword evidence="5" id="KW-1185">Reference proteome</keyword>
<dbReference type="InterPro" id="IPR001789">
    <property type="entry name" value="Sig_transdc_resp-reg_receiver"/>
</dbReference>
<keyword evidence="2" id="KW-0597">Phosphoprotein</keyword>
<dbReference type="InterPro" id="IPR007492">
    <property type="entry name" value="LytTR_DNA-bd_dom"/>
</dbReference>
<dbReference type="PANTHER" id="PTHR48111:SF69">
    <property type="entry name" value="RESPONSE REGULATOR RECEIVER"/>
    <property type="match status" value="1"/>
</dbReference>
<dbReference type="Gene3D" id="3.40.50.2300">
    <property type="match status" value="1"/>
</dbReference>
<dbReference type="Pfam" id="PF04397">
    <property type="entry name" value="LytTR"/>
    <property type="match status" value="1"/>
</dbReference>
<dbReference type="InterPro" id="IPR011006">
    <property type="entry name" value="CheY-like_superfamily"/>
</dbReference>
<dbReference type="SMART" id="SM00850">
    <property type="entry name" value="LytTR"/>
    <property type="match status" value="1"/>
</dbReference>
<dbReference type="Proteomes" id="UP001476282">
    <property type="component" value="Unassembled WGS sequence"/>
</dbReference>
<protein>
    <submittedName>
        <fullName evidence="4">Transcriptional regulatory protein YpdB</fullName>
    </submittedName>
</protein>
<dbReference type="InterPro" id="IPR039420">
    <property type="entry name" value="WalR-like"/>
</dbReference>
<reference evidence="4 5" key="1">
    <citation type="submission" date="2024-02" db="EMBL/GenBank/DDBJ databases">
        <title>Haloferula sargassicola NBRC 104335.</title>
        <authorList>
            <person name="Ichikawa N."/>
            <person name="Katano-Makiyama Y."/>
            <person name="Hidaka K."/>
        </authorList>
    </citation>
    <scope>NUCLEOTIDE SEQUENCE [LARGE SCALE GENOMIC DNA]</scope>
    <source>
        <strain evidence="4 5">NBRC 104335</strain>
    </source>
</reference>
<dbReference type="Gene3D" id="2.40.50.1020">
    <property type="entry name" value="LytTr DNA-binding domain"/>
    <property type="match status" value="1"/>
</dbReference>
<dbReference type="PANTHER" id="PTHR48111">
    <property type="entry name" value="REGULATOR OF RPOS"/>
    <property type="match status" value="1"/>
</dbReference>
<organism evidence="4 5">
    <name type="scientific">Haloferula sargassicola</name>
    <dbReference type="NCBI Taxonomy" id="490096"/>
    <lineage>
        <taxon>Bacteria</taxon>
        <taxon>Pseudomonadati</taxon>
        <taxon>Verrucomicrobiota</taxon>
        <taxon>Verrucomicrobiia</taxon>
        <taxon>Verrucomicrobiales</taxon>
        <taxon>Verrucomicrobiaceae</taxon>
        <taxon>Haloferula</taxon>
    </lineage>
</organism>
<dbReference type="SUPFAM" id="SSF52172">
    <property type="entry name" value="CheY-like"/>
    <property type="match status" value="1"/>
</dbReference>
<proteinExistence type="predicted"/>
<dbReference type="EMBL" id="BAABRI010000005">
    <property type="protein sequence ID" value="GAA5481964.1"/>
    <property type="molecule type" value="Genomic_DNA"/>
</dbReference>
<feature type="domain" description="Response regulatory" evidence="3">
    <location>
        <begin position="5"/>
        <end position="120"/>
    </location>
</feature>
<accession>A0ABP9UPL5</accession>